<dbReference type="STRING" id="349521.HCH_01381"/>
<proteinExistence type="predicted"/>
<evidence type="ECO:0000313" key="3">
    <source>
        <dbReference type="Proteomes" id="UP000000238"/>
    </source>
</evidence>
<sequence length="48" mass="5112">MQVNQQQGGDSWSQIGVFPLDANAKVSVSDNANGYVIADAIIMDWAGE</sequence>
<dbReference type="HOGENOM" id="CLU_3153456_0_0_6"/>
<reference evidence="2 3" key="1">
    <citation type="journal article" date="2005" name="Nucleic Acids Res.">
        <title>Genomic blueprint of Hahella chejuensis, a marine microbe producing an algicidal agent.</title>
        <authorList>
            <person name="Jeong H."/>
            <person name="Yim J.H."/>
            <person name="Lee C."/>
            <person name="Choi S.-H."/>
            <person name="Park Y.K."/>
            <person name="Yoon S.H."/>
            <person name="Hur C.-G."/>
            <person name="Kang H.-Y."/>
            <person name="Kim D."/>
            <person name="Lee H.H."/>
            <person name="Park K.H."/>
            <person name="Park S.-H."/>
            <person name="Park H.-S."/>
            <person name="Lee H.K."/>
            <person name="Oh T.K."/>
            <person name="Kim J.F."/>
        </authorList>
    </citation>
    <scope>NUCLEOTIDE SEQUENCE [LARGE SCALE GENOMIC DNA]</scope>
    <source>
        <strain evidence="2 3">KCTC 2396</strain>
    </source>
</reference>
<gene>
    <name evidence="2" type="ordered locus">HCH_01381</name>
</gene>
<organism evidence="2 3">
    <name type="scientific">Hahella chejuensis (strain KCTC 2396)</name>
    <dbReference type="NCBI Taxonomy" id="349521"/>
    <lineage>
        <taxon>Bacteria</taxon>
        <taxon>Pseudomonadati</taxon>
        <taxon>Pseudomonadota</taxon>
        <taxon>Gammaproteobacteria</taxon>
        <taxon>Oceanospirillales</taxon>
        <taxon>Hahellaceae</taxon>
        <taxon>Hahella</taxon>
    </lineage>
</organism>
<name>Q2SM80_HAHCH</name>
<dbReference type="AlphaFoldDB" id="Q2SM80"/>
<dbReference type="InterPro" id="IPR033803">
    <property type="entry name" value="CBD-like_Golvesin-Xly"/>
</dbReference>
<dbReference type="KEGG" id="hch:HCH_01381"/>
<evidence type="ECO:0000259" key="1">
    <source>
        <dbReference type="Pfam" id="PF25275"/>
    </source>
</evidence>
<dbReference type="EMBL" id="CP000155">
    <property type="protein sequence ID" value="ABC28244.1"/>
    <property type="molecule type" value="Genomic_DNA"/>
</dbReference>
<evidence type="ECO:0000313" key="2">
    <source>
        <dbReference type="EMBL" id="ABC28244.1"/>
    </source>
</evidence>
<protein>
    <recommendedName>
        <fullName evidence="1">Golvesin/Xly CBD-like domain-containing protein</fullName>
    </recommendedName>
</protein>
<accession>Q2SM80</accession>
<dbReference type="RefSeq" id="WP_011395317.1">
    <property type="nucleotide sequence ID" value="NC_007645.1"/>
</dbReference>
<dbReference type="OrthoDB" id="9815414at2"/>
<dbReference type="Pfam" id="PF25275">
    <property type="entry name" value="Golvesin_C"/>
    <property type="match status" value="1"/>
</dbReference>
<dbReference type="Proteomes" id="UP000000238">
    <property type="component" value="Chromosome"/>
</dbReference>
<keyword evidence="3" id="KW-1185">Reference proteome</keyword>
<feature type="domain" description="Golvesin/Xly CBD-like" evidence="1">
    <location>
        <begin position="2"/>
        <end position="42"/>
    </location>
</feature>